<dbReference type="AlphaFoldDB" id="A0A1L8Q4U4"/>
<reference evidence="1 2" key="1">
    <citation type="submission" date="2016-07" db="EMBL/GenBank/DDBJ databases">
        <title>A clinical isolate of carbapenem-resistant Streptococcus oralis with altered penicillin binding proteins.</title>
        <authorList>
            <person name="Kanji J.N."/>
            <person name="Bharat A."/>
            <person name="Naidu P."/>
            <person name="Martin I."/>
            <person name="Mulvey M.R."/>
            <person name="Panaro C.D."/>
        </authorList>
    </citation>
    <scope>NUCLEOTIDE SEQUENCE [LARGE SCALE GENOMIC DNA]</scope>
    <source>
        <strain evidence="1 2">SC15-3744</strain>
    </source>
</reference>
<accession>A0A1L8Q4U4</accession>
<comment type="caution">
    <text evidence="1">The sequence shown here is derived from an EMBL/GenBank/DDBJ whole genome shotgun (WGS) entry which is preliminary data.</text>
</comment>
<organism evidence="1 2">
    <name type="scientific">Streptococcus oralis</name>
    <dbReference type="NCBI Taxonomy" id="1303"/>
    <lineage>
        <taxon>Bacteria</taxon>
        <taxon>Bacillati</taxon>
        <taxon>Bacillota</taxon>
        <taxon>Bacilli</taxon>
        <taxon>Lactobacillales</taxon>
        <taxon>Streptococcaceae</taxon>
        <taxon>Streptococcus</taxon>
    </lineage>
</organism>
<dbReference type="CDD" id="cd09727">
    <property type="entry name" value="Cas6_I-E"/>
    <property type="match status" value="1"/>
</dbReference>
<evidence type="ECO:0000313" key="1">
    <source>
        <dbReference type="EMBL" id="OJG02552.1"/>
    </source>
</evidence>
<dbReference type="RefSeq" id="WP_071851521.1">
    <property type="nucleotide sequence ID" value="NZ_MBDM01000007.1"/>
</dbReference>
<dbReference type="Gene3D" id="3.30.70.1200">
    <property type="entry name" value="Crispr-associated protein, domain 1"/>
    <property type="match status" value="1"/>
</dbReference>
<dbReference type="Proteomes" id="UP000183671">
    <property type="component" value="Unassembled WGS sequence"/>
</dbReference>
<dbReference type="SUPFAM" id="SSF117987">
    <property type="entry name" value="CRISPR-associated protein"/>
    <property type="match status" value="2"/>
</dbReference>
<dbReference type="NCBIfam" id="TIGR01907">
    <property type="entry name" value="casE_Cse3"/>
    <property type="match status" value="1"/>
</dbReference>
<evidence type="ECO:0000313" key="2">
    <source>
        <dbReference type="Proteomes" id="UP000183671"/>
    </source>
</evidence>
<dbReference type="SMART" id="SM01101">
    <property type="entry name" value="CRISPR_assoc"/>
    <property type="match status" value="1"/>
</dbReference>
<protein>
    <submittedName>
        <fullName evidence="1">Type I-E CRISPR-associated protein Cas6/Cse3/CasE</fullName>
    </submittedName>
</protein>
<dbReference type="EMBL" id="MBDM01000007">
    <property type="protein sequence ID" value="OJG02552.1"/>
    <property type="molecule type" value="Genomic_DNA"/>
</dbReference>
<dbReference type="Pfam" id="PF08798">
    <property type="entry name" value="CRISPR_assoc"/>
    <property type="match status" value="1"/>
</dbReference>
<dbReference type="Gene3D" id="3.30.70.1210">
    <property type="entry name" value="Crispr-associated protein, domain 2"/>
    <property type="match status" value="1"/>
</dbReference>
<proteinExistence type="predicted"/>
<sequence length="215" mass="25092">MYISRVEIDRTNRQKIRRLTHTGAYHAWVEESFPEEMEQSIRTRKLWRIDRIQDKDYLIIVSKNKPDLQRLEKYGITGSAQTKDYQQFLDNIYTGSRMKFRVVLNPVISLVSPDNLKRGIVKPHVTSEHQMNYLVERSDKNGFSLIKEDFSIVERGYEVFKKAVKPIRLIKVVYEGVLTVSDADLFKKLLTEGMGKKKAYGFGLMTVIPLGNESW</sequence>
<dbReference type="InterPro" id="IPR010179">
    <property type="entry name" value="CRISPR-assoc_prot_Cse3"/>
</dbReference>
<name>A0A1L8Q4U4_STROR</name>
<gene>
    <name evidence="1" type="ORF">BBP19_08015</name>
</gene>